<evidence type="ECO:0000313" key="3">
    <source>
        <dbReference type="Proteomes" id="UP000195570"/>
    </source>
</evidence>
<reference evidence="2" key="1">
    <citation type="submission" date="2016-09" db="EMBL/GenBank/DDBJ databases">
        <authorList>
            <person name="Hebert L."/>
            <person name="Moumen B."/>
        </authorList>
    </citation>
    <scope>NUCLEOTIDE SEQUENCE [LARGE SCALE GENOMIC DNA]</scope>
    <source>
        <strain evidence="2">OVI</strain>
    </source>
</reference>
<feature type="compositionally biased region" description="Gly residues" evidence="1">
    <location>
        <begin position="626"/>
        <end position="635"/>
    </location>
</feature>
<feature type="region of interest" description="Disordered" evidence="1">
    <location>
        <begin position="624"/>
        <end position="649"/>
    </location>
</feature>
<comment type="caution">
    <text evidence="2">The sequence shown here is derived from an EMBL/GenBank/DDBJ whole genome shotgun (WGS) entry which is preliminary data.</text>
</comment>
<dbReference type="InterPro" id="IPR023214">
    <property type="entry name" value="HAD_sf"/>
</dbReference>
<feature type="compositionally biased region" description="Low complexity" evidence="1">
    <location>
        <begin position="82"/>
        <end position="96"/>
    </location>
</feature>
<dbReference type="RefSeq" id="XP_067077598.1">
    <property type="nucleotide sequence ID" value="XM_067221497.1"/>
</dbReference>
<keyword evidence="3" id="KW-1185">Reference proteome</keyword>
<proteinExistence type="predicted"/>
<feature type="region of interest" description="Disordered" evidence="1">
    <location>
        <begin position="77"/>
        <end position="96"/>
    </location>
</feature>
<organism evidence="2 3">
    <name type="scientific">Trypanosoma equiperdum</name>
    <dbReference type="NCBI Taxonomy" id="5694"/>
    <lineage>
        <taxon>Eukaryota</taxon>
        <taxon>Discoba</taxon>
        <taxon>Euglenozoa</taxon>
        <taxon>Kinetoplastea</taxon>
        <taxon>Metakinetoplastina</taxon>
        <taxon>Trypanosomatida</taxon>
        <taxon>Trypanosomatidae</taxon>
        <taxon>Trypanosoma</taxon>
    </lineage>
</organism>
<evidence type="ECO:0000313" key="2">
    <source>
        <dbReference type="EMBL" id="SCU66110.1"/>
    </source>
</evidence>
<sequence>MLRNLQAPPDLEPPAPQLLAVRGCSLITSRWLQVLSYILAEVCSSATLLDDYVRATLNVSHHLLSAWHSIAVAAHRPREQRTSGSSSGWRSVSRDGTVPQTDRVRWEKEATAARHVELVRHLVVMALLQQFLSVPVSGSSDTVLRDLLLRHRRWRQRRAGKGRFTELGDAEGGLVGDDDNNCDGGGPRAPRGRDREESKNNKRPRPHSVDRFGCSSSWSTLPSMGQRPDDDCSICDEERCDDNTCSSVDLRLFMRAAVAMNPTACALQLISRCVVCIQSDWSCDCKDGAPPTSPVGFRGPDAGDGGVADNRYFVFVASRDVAACEHSGPCFGNRKFIFVHCERPSCEDVEPSRCSRHCPVVIPPPETAAGTVAPIALVASRRGGGPLLGDGGVWGHVMRSMRQLRLELGRGGLGVPARSGVVACLPSVARPACNAQGRPSFSREGAGRFLLPPLAPNRRCSTEHCMGCGPLPTDARSQRGIDSGEDGSVGESDEGRSSWFLMYSDRCSATGAFFSGAVPSVGRLIAFPSPLTGSSSEPVPVVQPTSNLESVDVPLEQAIFLPPAAGHEVRHTGRPSTEVDEYSKSVMAGHVAFAEEVAARLEFWCARGSPRRCYYDPVVLNSAGDNGDGASGGTDVGARRGSNDTNGCVSEGENAGDWMEETMPLMLLFTQVGTVRFQLLGDTVYCNPRSRGLLITAISEATELVICGTRESRVHRGWHKRCDNGRSDGRAGNGVGRRRTRGESVSGVCGASDLTLSAGVSGGASLHVYYDVAVEVCVCWAQGEVLGDGEKDCQTALEGTSVGNAKGSPYGSRCGQLLSRREQNQRRSERLKTEFRLAHSDRLDALLVDGRNAKPIASVTLVPSTAPGWPTQSATRAVQDTRFIVQSFSHYVAPLLNHLREDKVLMVDMDRTLVDNAIISRNRLAHGFLDNPLWRAQFHMGSSQEEGQADEREALERHCEASGMVSYFVSGDPRCGMRTETVYVRRGVRNLLRRFAVEWGIPLLLVTKSSRSRAEAILRQLLDPEGELFPIDRGRVYTAEFLVNSVPHSGFSSQSMGSCPTSIDGVTDVGAMDAESWREYRRRLCDSRKSTTDVLRVWDQLFSSTEGVAPVHRARSVAVLDDMPQLWSESDWPRTVAVAPYTLDRVDPDEYFSAGGLIASLLLSVLYSKNSVVCPLRMRRFVAGGSGSYGCGTVYGEEATCDFRGGVQGYGPGGERDTVYGEVEVQHEDSTCHTCMSDDTDSLDYCGRSSPPPTPCFVTLEGGGGVSVAGEEGVGDIVVVEEGGLDLPEVSVWNTADVEDVAPL</sequence>
<feature type="compositionally biased region" description="Polar residues" evidence="1">
    <location>
        <begin position="214"/>
        <end position="223"/>
    </location>
</feature>
<dbReference type="Gene3D" id="3.40.50.1000">
    <property type="entry name" value="HAD superfamily/HAD-like"/>
    <property type="match status" value="1"/>
</dbReference>
<gene>
    <name evidence="2" type="ORF">TEOVI_000912800</name>
</gene>
<feature type="region of interest" description="Disordered" evidence="1">
    <location>
        <begin position="471"/>
        <end position="493"/>
    </location>
</feature>
<accession>A0A1G4I2S7</accession>
<evidence type="ECO:0000256" key="1">
    <source>
        <dbReference type="SAM" id="MobiDB-lite"/>
    </source>
</evidence>
<dbReference type="VEuPathDB" id="TriTrypDB:TEOVI_000912800"/>
<dbReference type="Proteomes" id="UP000195570">
    <property type="component" value="Unassembled WGS sequence"/>
</dbReference>
<dbReference type="GeneID" id="92383062"/>
<protein>
    <submittedName>
        <fullName evidence="2">Uncharacterized protein</fullName>
    </submittedName>
</protein>
<feature type="compositionally biased region" description="Basic and acidic residues" evidence="1">
    <location>
        <begin position="191"/>
        <end position="200"/>
    </location>
</feature>
<dbReference type="EMBL" id="CZPT02000501">
    <property type="protein sequence ID" value="SCU66110.1"/>
    <property type="molecule type" value="Genomic_DNA"/>
</dbReference>
<feature type="region of interest" description="Disordered" evidence="1">
    <location>
        <begin position="165"/>
        <end position="228"/>
    </location>
</feature>
<name>A0A1G4I2S7_TRYEQ</name>
<feature type="region of interest" description="Disordered" evidence="1">
    <location>
        <begin position="721"/>
        <end position="746"/>
    </location>
</feature>